<dbReference type="Gene3D" id="1.10.238.10">
    <property type="entry name" value="EF-hand"/>
    <property type="match status" value="1"/>
</dbReference>
<organism evidence="3 4">
    <name type="scientific">Mythimna separata</name>
    <name type="common">Oriental armyworm</name>
    <name type="synonym">Pseudaletia separata</name>
    <dbReference type="NCBI Taxonomy" id="271217"/>
    <lineage>
        <taxon>Eukaryota</taxon>
        <taxon>Metazoa</taxon>
        <taxon>Ecdysozoa</taxon>
        <taxon>Arthropoda</taxon>
        <taxon>Hexapoda</taxon>
        <taxon>Insecta</taxon>
        <taxon>Pterygota</taxon>
        <taxon>Neoptera</taxon>
        <taxon>Endopterygota</taxon>
        <taxon>Lepidoptera</taxon>
        <taxon>Glossata</taxon>
        <taxon>Ditrysia</taxon>
        <taxon>Noctuoidea</taxon>
        <taxon>Noctuidae</taxon>
        <taxon>Noctuinae</taxon>
        <taxon>Hadenini</taxon>
        <taxon>Mythimna</taxon>
    </lineage>
</organism>
<protein>
    <recommendedName>
        <fullName evidence="2">EF-hand domain-containing protein</fullName>
    </recommendedName>
</protein>
<dbReference type="PROSITE" id="PS00018">
    <property type="entry name" value="EF_HAND_1"/>
    <property type="match status" value="1"/>
</dbReference>
<dbReference type="InterPro" id="IPR018247">
    <property type="entry name" value="EF_Hand_1_Ca_BS"/>
</dbReference>
<dbReference type="PROSITE" id="PS50222">
    <property type="entry name" value="EF_HAND_2"/>
    <property type="match status" value="1"/>
</dbReference>
<dbReference type="GO" id="GO:0005509">
    <property type="term" value="F:calcium ion binding"/>
    <property type="evidence" value="ECO:0007669"/>
    <property type="project" value="InterPro"/>
</dbReference>
<dbReference type="AlphaFoldDB" id="A0AAD7Y8A2"/>
<gene>
    <name evidence="3" type="ORF">PYW07_012596</name>
</gene>
<proteinExistence type="predicted"/>
<sequence length="89" mass="10528">MLEPYLFNKVRVATGAVYLYLYAKFEPYTQGQVDKNHPTYTDEQLEQLLEHVFKHTDMNKDGYVDYLEYRLSNYKALKAQKEKQQAGAK</sequence>
<reference evidence="3" key="1">
    <citation type="submission" date="2023-03" db="EMBL/GenBank/DDBJ databases">
        <title>Chromosome-level genomes of two armyworms, Mythimna separata and Mythimna loreyi, provide insights into the biosynthesis and reception of sex pheromones.</title>
        <authorList>
            <person name="Zhao H."/>
        </authorList>
    </citation>
    <scope>NUCLEOTIDE SEQUENCE</scope>
    <source>
        <strain evidence="3">BeijingLab</strain>
        <tissue evidence="3">Pupa</tissue>
    </source>
</reference>
<comment type="caution">
    <text evidence="3">The sequence shown here is derived from an EMBL/GenBank/DDBJ whole genome shotgun (WGS) entry which is preliminary data.</text>
</comment>
<dbReference type="SUPFAM" id="SSF47473">
    <property type="entry name" value="EF-hand"/>
    <property type="match status" value="1"/>
</dbReference>
<accession>A0AAD7Y8A2</accession>
<evidence type="ECO:0000259" key="2">
    <source>
        <dbReference type="PROSITE" id="PS50222"/>
    </source>
</evidence>
<evidence type="ECO:0000313" key="4">
    <source>
        <dbReference type="Proteomes" id="UP001231518"/>
    </source>
</evidence>
<evidence type="ECO:0000256" key="1">
    <source>
        <dbReference type="ARBA" id="ARBA00022837"/>
    </source>
</evidence>
<evidence type="ECO:0000313" key="3">
    <source>
        <dbReference type="EMBL" id="KAJ8706518.1"/>
    </source>
</evidence>
<dbReference type="EMBL" id="JARGEI010000028">
    <property type="protein sequence ID" value="KAJ8706518.1"/>
    <property type="molecule type" value="Genomic_DNA"/>
</dbReference>
<name>A0AAD7Y8A2_MYTSE</name>
<keyword evidence="1" id="KW-0106">Calcium</keyword>
<dbReference type="InterPro" id="IPR011992">
    <property type="entry name" value="EF-hand-dom_pair"/>
</dbReference>
<feature type="domain" description="EF-hand" evidence="2">
    <location>
        <begin position="44"/>
        <end position="79"/>
    </location>
</feature>
<keyword evidence="4" id="KW-1185">Reference proteome</keyword>
<dbReference type="Proteomes" id="UP001231518">
    <property type="component" value="Chromosome 30"/>
</dbReference>
<dbReference type="InterPro" id="IPR002048">
    <property type="entry name" value="EF_hand_dom"/>
</dbReference>